<keyword evidence="2" id="KW-1133">Transmembrane helix</keyword>
<dbReference type="Gene3D" id="1.20.1250.10">
    <property type="match status" value="1"/>
</dbReference>
<evidence type="ECO:0000256" key="2">
    <source>
        <dbReference type="SAM" id="Phobius"/>
    </source>
</evidence>
<sequence>MHPESCVPSLGGAKLGPKGWPDTATPKSRRQIPVPAPAHHALSARDTQGVSPTTVSATGRPGTRLLWREQPLVTTRGRALPGPRFHYFCLPTKISFHFRSLDVTRLGPFHPAGASLPGRRRHEGPPAEMTVLVPAWSPTTRLLLLLLLSSELSETQDCSFQLSPISSDFAVKIRELSDYLLQDYPVTVASNLQDEELCGALWRLVLAQRWMERLKTVAGSKMRGLLERVNTEIHFVTKCAFQETSEQLVALKPWITRRNFSRCLELQCQPDSSTLPPPQSPGALEATAPTAPPSPLLFLLLLPTGLLLLAAAWCLHWQRTRQRMPRAGEQVPPVPSPQDLLLMEH</sequence>
<dbReference type="PANTHER" id="PTHR11032">
    <property type="entry name" value="SL CYTOKINE"/>
    <property type="match status" value="1"/>
</dbReference>
<keyword evidence="4" id="KW-0418">Kinase</keyword>
<feature type="region of interest" description="Disordered" evidence="1">
    <location>
        <begin position="325"/>
        <end position="345"/>
    </location>
</feature>
<dbReference type="InterPro" id="IPR009079">
    <property type="entry name" value="4_helix_cytokine-like_core"/>
</dbReference>
<proteinExistence type="predicted"/>
<protein>
    <submittedName>
        <fullName evidence="4">Fms-related tyrosine kinase 3 ligand isoform X3</fullName>
    </submittedName>
</protein>
<dbReference type="AlphaFoldDB" id="A0A6J3GRL1"/>
<organism evidence="3 4">
    <name type="scientific">Sapajus apella</name>
    <name type="common">Brown-capped capuchin</name>
    <name type="synonym">Cebus apella</name>
    <dbReference type="NCBI Taxonomy" id="9515"/>
    <lineage>
        <taxon>Eukaryota</taxon>
        <taxon>Metazoa</taxon>
        <taxon>Chordata</taxon>
        <taxon>Craniata</taxon>
        <taxon>Vertebrata</taxon>
        <taxon>Euteleostomi</taxon>
        <taxon>Mammalia</taxon>
        <taxon>Eutheria</taxon>
        <taxon>Euarchontoglires</taxon>
        <taxon>Primates</taxon>
        <taxon>Haplorrhini</taxon>
        <taxon>Platyrrhini</taxon>
        <taxon>Cebidae</taxon>
        <taxon>Cebinae</taxon>
        <taxon>Sapajus</taxon>
    </lineage>
</organism>
<evidence type="ECO:0000313" key="4">
    <source>
        <dbReference type="RefSeq" id="XP_032120506.1"/>
    </source>
</evidence>
<dbReference type="SUPFAM" id="SSF47266">
    <property type="entry name" value="4-helical cytokines"/>
    <property type="match status" value="1"/>
</dbReference>
<dbReference type="Proteomes" id="UP000504640">
    <property type="component" value="Unplaced"/>
</dbReference>
<evidence type="ECO:0000256" key="1">
    <source>
        <dbReference type="SAM" id="MobiDB-lite"/>
    </source>
</evidence>
<dbReference type="Pfam" id="PF02947">
    <property type="entry name" value="Flt3_lig"/>
    <property type="match status" value="1"/>
</dbReference>
<dbReference type="InterPro" id="IPR004213">
    <property type="entry name" value="Flt3_lig"/>
</dbReference>
<dbReference type="GO" id="GO:0009986">
    <property type="term" value="C:cell surface"/>
    <property type="evidence" value="ECO:0007669"/>
    <property type="project" value="TreeGrafter"/>
</dbReference>
<name>A0A6J3GRL1_SAPAP</name>
<reference evidence="4" key="1">
    <citation type="submission" date="2025-08" db="UniProtKB">
        <authorList>
            <consortium name="RefSeq"/>
        </authorList>
    </citation>
    <scope>IDENTIFICATION</scope>
    <source>
        <tissue evidence="4">Blood</tissue>
    </source>
</reference>
<dbReference type="RefSeq" id="XP_032120506.1">
    <property type="nucleotide sequence ID" value="XM_032264615.1"/>
</dbReference>
<dbReference type="PANTHER" id="PTHR11032:SF1">
    <property type="entry name" value="FMS-RELATED TYROSINE KINASE 3 LIGAND"/>
    <property type="match status" value="1"/>
</dbReference>
<keyword evidence="3" id="KW-1185">Reference proteome</keyword>
<evidence type="ECO:0000313" key="3">
    <source>
        <dbReference type="Proteomes" id="UP000504640"/>
    </source>
</evidence>
<dbReference type="GO" id="GO:0005125">
    <property type="term" value="F:cytokine activity"/>
    <property type="evidence" value="ECO:0007669"/>
    <property type="project" value="InterPro"/>
</dbReference>
<feature type="transmembrane region" description="Helical" evidence="2">
    <location>
        <begin position="296"/>
        <end position="316"/>
    </location>
</feature>
<feature type="region of interest" description="Disordered" evidence="1">
    <location>
        <begin position="1"/>
        <end position="63"/>
    </location>
</feature>
<dbReference type="CTD" id="2323"/>
<dbReference type="GO" id="GO:0016301">
    <property type="term" value="F:kinase activity"/>
    <property type="evidence" value="ECO:0007669"/>
    <property type="project" value="UniProtKB-KW"/>
</dbReference>
<dbReference type="GO" id="GO:0030971">
    <property type="term" value="F:receptor tyrosine kinase binding"/>
    <property type="evidence" value="ECO:0007669"/>
    <property type="project" value="TreeGrafter"/>
</dbReference>
<feature type="compositionally biased region" description="Polar residues" evidence="1">
    <location>
        <begin position="45"/>
        <end position="57"/>
    </location>
</feature>
<dbReference type="GeneID" id="116540830"/>
<dbReference type="GO" id="GO:0016020">
    <property type="term" value="C:membrane"/>
    <property type="evidence" value="ECO:0007669"/>
    <property type="project" value="InterPro"/>
</dbReference>
<keyword evidence="2" id="KW-0812">Transmembrane</keyword>
<gene>
    <name evidence="4" type="primary">FLT3LG</name>
</gene>
<keyword evidence="4" id="KW-0808">Transferase</keyword>
<keyword evidence="2" id="KW-0472">Membrane</keyword>
<dbReference type="GO" id="GO:0005615">
    <property type="term" value="C:extracellular space"/>
    <property type="evidence" value="ECO:0007669"/>
    <property type="project" value="TreeGrafter"/>
</dbReference>
<accession>A0A6J3GRL1</accession>
<dbReference type="GO" id="GO:0008284">
    <property type="term" value="P:positive regulation of cell population proliferation"/>
    <property type="evidence" value="ECO:0007669"/>
    <property type="project" value="TreeGrafter"/>
</dbReference>